<reference evidence="1" key="2">
    <citation type="submission" date="2022-01" db="EMBL/GenBank/DDBJ databases">
        <authorList>
            <person name="Hirooka S."/>
            <person name="Miyagishima S.Y."/>
        </authorList>
    </citation>
    <scope>NUCLEOTIDE SEQUENCE</scope>
    <source>
        <strain evidence="1">NBRC 102759</strain>
    </source>
</reference>
<organism evidence="1 2">
    <name type="scientific">Galdieria partita</name>
    <dbReference type="NCBI Taxonomy" id="83374"/>
    <lineage>
        <taxon>Eukaryota</taxon>
        <taxon>Rhodophyta</taxon>
        <taxon>Bangiophyceae</taxon>
        <taxon>Galdieriales</taxon>
        <taxon>Galdieriaceae</taxon>
        <taxon>Galdieria</taxon>
    </lineage>
</organism>
<keyword evidence="2" id="KW-1185">Reference proteome</keyword>
<dbReference type="EMBL" id="BQMJ01000015">
    <property type="protein sequence ID" value="GJQ10354.1"/>
    <property type="molecule type" value="Genomic_DNA"/>
</dbReference>
<protein>
    <submittedName>
        <fullName evidence="1">Uncharacterized protein</fullName>
    </submittedName>
</protein>
<dbReference type="OrthoDB" id="10374653at2759"/>
<reference evidence="1" key="1">
    <citation type="journal article" date="2022" name="Proc. Natl. Acad. Sci. U.S.A.">
        <title>Life cycle and functional genomics of the unicellular red alga Galdieria for elucidating algal and plant evolution and industrial use.</title>
        <authorList>
            <person name="Hirooka S."/>
            <person name="Itabashi T."/>
            <person name="Ichinose T.M."/>
            <person name="Onuma R."/>
            <person name="Fujiwara T."/>
            <person name="Yamashita S."/>
            <person name="Jong L.W."/>
            <person name="Tomita R."/>
            <person name="Iwane A.H."/>
            <person name="Miyagishima S.Y."/>
        </authorList>
    </citation>
    <scope>NUCLEOTIDE SEQUENCE</scope>
    <source>
        <strain evidence="1">NBRC 102759</strain>
    </source>
</reference>
<evidence type="ECO:0000313" key="2">
    <source>
        <dbReference type="Proteomes" id="UP001061958"/>
    </source>
</evidence>
<proteinExistence type="predicted"/>
<sequence length="387" mass="44667">MERHNQKNRISAALFFSSKSGLLCFVESFALPGMRESENRVDQSPILQLLHFPPTCSFDTISAEIPRDQPIHKPLALQLLLGSLPQYSDSREESSSIESRHPRKAVRYEQYEDLKKVKKSWRERLEKRKKQLEECGLPLSVLFCYHIPVDFTEADLCKLLFEQLGILGVATYHMEWSNNRNSRVCWIYFISDEWCELAAFRLVQVVEEGVEESLPFEFSFSLPKNDDIVQWKTSKKRKRISKLESSLTTAHQLGLVSNTLFFDYIEADISLDHFKKILSENTSGLTHVRITEPLLRRRPGRHKQQTCLIETSRLGWATYASETFLLSALARLKTLCLDTLGVSIPKIDETASKQKLRPESFISQRQRNSQISALESSGKKITFIYEN</sequence>
<gene>
    <name evidence="1" type="ORF">GpartN1_g2145.t1</name>
</gene>
<evidence type="ECO:0000313" key="1">
    <source>
        <dbReference type="EMBL" id="GJQ10354.1"/>
    </source>
</evidence>
<name>A0A9C7PUB6_9RHOD</name>
<dbReference type="AlphaFoldDB" id="A0A9C7PUB6"/>
<comment type="caution">
    <text evidence="1">The sequence shown here is derived from an EMBL/GenBank/DDBJ whole genome shotgun (WGS) entry which is preliminary data.</text>
</comment>
<dbReference type="Proteomes" id="UP001061958">
    <property type="component" value="Unassembled WGS sequence"/>
</dbReference>
<accession>A0A9C7PUB6</accession>